<evidence type="ECO:0000313" key="3">
    <source>
        <dbReference type="Proteomes" id="UP001183226"/>
    </source>
</evidence>
<dbReference type="EMBL" id="JAVREK010000015">
    <property type="protein sequence ID" value="MDT0303467.1"/>
    <property type="molecule type" value="Genomic_DNA"/>
</dbReference>
<feature type="transmembrane region" description="Helical" evidence="1">
    <location>
        <begin position="54"/>
        <end position="78"/>
    </location>
</feature>
<feature type="transmembrane region" description="Helical" evidence="1">
    <location>
        <begin position="30"/>
        <end position="48"/>
    </location>
</feature>
<organism evidence="2 3">
    <name type="scientific">Streptomonospora wellingtoniae</name>
    <dbReference type="NCBI Taxonomy" id="3075544"/>
    <lineage>
        <taxon>Bacteria</taxon>
        <taxon>Bacillati</taxon>
        <taxon>Actinomycetota</taxon>
        <taxon>Actinomycetes</taxon>
        <taxon>Streptosporangiales</taxon>
        <taxon>Nocardiopsidaceae</taxon>
        <taxon>Streptomonospora</taxon>
    </lineage>
</organism>
<accession>A0ABU2KVZ9</accession>
<gene>
    <name evidence="2" type="ORF">RM446_15215</name>
</gene>
<evidence type="ECO:0000313" key="2">
    <source>
        <dbReference type="EMBL" id="MDT0303467.1"/>
    </source>
</evidence>
<keyword evidence="1" id="KW-0812">Transmembrane</keyword>
<evidence type="ECO:0000256" key="1">
    <source>
        <dbReference type="SAM" id="Phobius"/>
    </source>
</evidence>
<proteinExistence type="predicted"/>
<reference evidence="3" key="1">
    <citation type="submission" date="2023-07" db="EMBL/GenBank/DDBJ databases">
        <title>30 novel species of actinomycetes from the DSMZ collection.</title>
        <authorList>
            <person name="Nouioui I."/>
        </authorList>
    </citation>
    <scope>NUCLEOTIDE SEQUENCE [LARGE SCALE GENOMIC DNA]</scope>
    <source>
        <strain evidence="3">DSM 45055</strain>
    </source>
</reference>
<keyword evidence="1" id="KW-0472">Membrane</keyword>
<dbReference type="RefSeq" id="WP_311545950.1">
    <property type="nucleotide sequence ID" value="NZ_JAVREK010000015.1"/>
</dbReference>
<comment type="caution">
    <text evidence="2">The sequence shown here is derived from an EMBL/GenBank/DDBJ whole genome shotgun (WGS) entry which is preliminary data.</text>
</comment>
<dbReference type="Proteomes" id="UP001183226">
    <property type="component" value="Unassembled WGS sequence"/>
</dbReference>
<keyword evidence="1" id="KW-1133">Transmembrane helix</keyword>
<protein>
    <submittedName>
        <fullName evidence="2">Uncharacterized protein</fullName>
    </submittedName>
</protein>
<name>A0ABU2KVZ9_9ACTN</name>
<keyword evidence="3" id="KW-1185">Reference proteome</keyword>
<sequence length="206" mass="21945">MVDATGNKAFRPGRTPGDSRFRRWFAGPPGWIVGGAAAANALVSLWTYSAPGGYFQPLLATASVWVLLLLAVGIKAVMQPVFGVRHGRPPWQDWARWGTVLGIMAATVALTQSGACMRAGTAWAQPAVAAYASDPAASEAPDRFGPYSVQQAGDLGDRKGARFLVEGAGFLNERGFAYSPDGPPTAGEEDSYEHLSGPWYTWTRNV</sequence>